<proteinExistence type="predicted"/>
<dbReference type="EMBL" id="SHMF01000003">
    <property type="protein sequence ID" value="TAA34662.1"/>
    <property type="molecule type" value="Genomic_DNA"/>
</dbReference>
<dbReference type="RefSeq" id="WP_130524048.1">
    <property type="nucleotide sequence ID" value="NZ_SHLZ01000002.1"/>
</dbReference>
<reference evidence="1 2" key="1">
    <citation type="submission" date="2019-02" db="EMBL/GenBank/DDBJ databases">
        <title>WGS of Pseudoxanthomonas species novum from clinical isolates.</title>
        <authorList>
            <person name="Bernier A.-M."/>
            <person name="Bernard K."/>
            <person name="Vachon A."/>
        </authorList>
    </citation>
    <scope>NUCLEOTIDE SEQUENCE [LARGE SCALE GENOMIC DNA]</scope>
    <source>
        <strain evidence="1 2">NML140781</strain>
    </source>
</reference>
<dbReference type="AlphaFoldDB" id="A0A4Q8LSD4"/>
<gene>
    <name evidence="1" type="ORF">EA656_13230</name>
</gene>
<evidence type="ECO:0000313" key="1">
    <source>
        <dbReference type="EMBL" id="TAA34662.1"/>
    </source>
</evidence>
<accession>A0A4Q8LSD4</accession>
<protein>
    <submittedName>
        <fullName evidence="1">Uncharacterized protein</fullName>
    </submittedName>
</protein>
<sequence>MTMVMNVIAAMSKKPQGVKDGADGVQVATVIAGIMPAFLEQRIEEIYVLRMAARQALNRRNGLHET</sequence>
<name>A0A4Q8LSD4_9GAMM</name>
<comment type="caution">
    <text evidence="1">The sequence shown here is derived from an EMBL/GenBank/DDBJ whole genome shotgun (WGS) entry which is preliminary data.</text>
</comment>
<dbReference type="Proteomes" id="UP000292087">
    <property type="component" value="Unassembled WGS sequence"/>
</dbReference>
<organism evidence="1 2">
    <name type="scientific">Pseudoxanthomonas winnipegensis</name>
    <dbReference type="NCBI Taxonomy" id="2480810"/>
    <lineage>
        <taxon>Bacteria</taxon>
        <taxon>Pseudomonadati</taxon>
        <taxon>Pseudomonadota</taxon>
        <taxon>Gammaproteobacteria</taxon>
        <taxon>Lysobacterales</taxon>
        <taxon>Lysobacteraceae</taxon>
        <taxon>Pseudoxanthomonas</taxon>
    </lineage>
</organism>
<evidence type="ECO:0000313" key="2">
    <source>
        <dbReference type="Proteomes" id="UP000292087"/>
    </source>
</evidence>